<reference evidence="2" key="1">
    <citation type="submission" date="2020-08" db="EMBL/GenBank/DDBJ databases">
        <title>Genomic Encyclopedia of Type Strains, Phase IV (KMG-IV): sequencing the most valuable type-strain genomes for metagenomic binning, comparative biology and taxonomic classification.</title>
        <authorList>
            <person name="Goeker M."/>
        </authorList>
    </citation>
    <scope>NUCLEOTIDE SEQUENCE [LARGE SCALE GENOMIC DNA]</scope>
    <source>
        <strain evidence="2">DSM 105720</strain>
    </source>
</reference>
<keyword evidence="3" id="KW-1185">Reference proteome</keyword>
<feature type="signal peptide" evidence="1">
    <location>
        <begin position="1"/>
        <end position="22"/>
    </location>
</feature>
<name>A0A840CW05_9BACE</name>
<dbReference type="Proteomes" id="UP000560658">
    <property type="component" value="Unassembled WGS sequence"/>
</dbReference>
<organism evidence="2 3">
    <name type="scientific">Bacteroides reticulotermitis</name>
    <dbReference type="NCBI Taxonomy" id="1133319"/>
    <lineage>
        <taxon>Bacteria</taxon>
        <taxon>Pseudomonadati</taxon>
        <taxon>Bacteroidota</taxon>
        <taxon>Bacteroidia</taxon>
        <taxon>Bacteroidales</taxon>
        <taxon>Bacteroidaceae</taxon>
        <taxon>Bacteroides</taxon>
    </lineage>
</organism>
<evidence type="ECO:0000313" key="2">
    <source>
        <dbReference type="EMBL" id="MBB4042759.1"/>
    </source>
</evidence>
<proteinExistence type="predicted"/>
<sequence>MKHLSLILAMGVLLLSVMPCCLEDKCLSTHISALSTGDDDACNSCDDCADNGYDCCSPFLHCNTCTGFPEARFYNPITVIVGSVSDCITAYVVKGNLPAFISSIWQPPQA</sequence>
<feature type="chain" id="PRO_5032289626" evidence="1">
    <location>
        <begin position="23"/>
        <end position="110"/>
    </location>
</feature>
<dbReference type="AlphaFoldDB" id="A0A840CW05"/>
<keyword evidence="1" id="KW-0732">Signal</keyword>
<evidence type="ECO:0000256" key="1">
    <source>
        <dbReference type="SAM" id="SignalP"/>
    </source>
</evidence>
<dbReference type="EMBL" id="JACIER010000002">
    <property type="protein sequence ID" value="MBB4042759.1"/>
    <property type="molecule type" value="Genomic_DNA"/>
</dbReference>
<accession>A0A840CW05</accession>
<comment type="caution">
    <text evidence="2">The sequence shown here is derived from an EMBL/GenBank/DDBJ whole genome shotgun (WGS) entry which is preliminary data.</text>
</comment>
<evidence type="ECO:0000313" key="3">
    <source>
        <dbReference type="Proteomes" id="UP000560658"/>
    </source>
</evidence>
<gene>
    <name evidence="2" type="ORF">GGR06_000524</name>
</gene>
<dbReference type="RefSeq" id="WP_044164269.1">
    <property type="nucleotide sequence ID" value="NZ_JACIER010000002.1"/>
</dbReference>
<protein>
    <submittedName>
        <fullName evidence="2">Uncharacterized protein</fullName>
    </submittedName>
</protein>